<dbReference type="Proteomes" id="UP000646827">
    <property type="component" value="Unassembled WGS sequence"/>
</dbReference>
<dbReference type="EMBL" id="JAEPRB010000174">
    <property type="protein sequence ID" value="KAG2219567.1"/>
    <property type="molecule type" value="Genomic_DNA"/>
</dbReference>
<keyword evidence="3" id="KW-1185">Reference proteome</keyword>
<dbReference type="Gene3D" id="2.40.160.210">
    <property type="entry name" value="Acyl-CoA thioesterase, double hotdog domain"/>
    <property type="match status" value="1"/>
</dbReference>
<evidence type="ECO:0000313" key="3">
    <source>
        <dbReference type="Proteomes" id="UP000646827"/>
    </source>
</evidence>
<dbReference type="InterPro" id="IPR042171">
    <property type="entry name" value="Acyl-CoA_hotdog"/>
</dbReference>
<proteinExistence type="predicted"/>
<feature type="domain" description="Acyl-CoA thioesterase-like C-terminal" evidence="1">
    <location>
        <begin position="138"/>
        <end position="237"/>
    </location>
</feature>
<dbReference type="OrthoDB" id="2226124at2759"/>
<dbReference type="Pfam" id="PF20789">
    <property type="entry name" value="4HBT_3C"/>
    <property type="match status" value="1"/>
</dbReference>
<comment type="caution">
    <text evidence="2">The sequence shown here is derived from an EMBL/GenBank/DDBJ whole genome shotgun (WGS) entry which is preliminary data.</text>
</comment>
<name>A0A8H7S0I5_9FUNG</name>
<organism evidence="2 3">
    <name type="scientific">Circinella minor</name>
    <dbReference type="NCBI Taxonomy" id="1195481"/>
    <lineage>
        <taxon>Eukaryota</taxon>
        <taxon>Fungi</taxon>
        <taxon>Fungi incertae sedis</taxon>
        <taxon>Mucoromycota</taxon>
        <taxon>Mucoromycotina</taxon>
        <taxon>Mucoromycetes</taxon>
        <taxon>Mucorales</taxon>
        <taxon>Lichtheimiaceae</taxon>
        <taxon>Circinella</taxon>
    </lineage>
</organism>
<gene>
    <name evidence="2" type="ORF">INT45_013226</name>
</gene>
<reference evidence="2 3" key="1">
    <citation type="submission" date="2020-12" db="EMBL/GenBank/DDBJ databases">
        <title>Metabolic potential, ecology and presence of endohyphal bacteria is reflected in genomic diversity of Mucoromycotina.</title>
        <authorList>
            <person name="Muszewska A."/>
            <person name="Okrasinska A."/>
            <person name="Steczkiewicz K."/>
            <person name="Drgas O."/>
            <person name="Orlowska M."/>
            <person name="Perlinska-Lenart U."/>
            <person name="Aleksandrzak-Piekarczyk T."/>
            <person name="Szatraj K."/>
            <person name="Zielenkiewicz U."/>
            <person name="Pilsyk S."/>
            <person name="Malc E."/>
            <person name="Mieczkowski P."/>
            <person name="Kruszewska J.S."/>
            <person name="Biernat P."/>
            <person name="Pawlowska J."/>
        </authorList>
    </citation>
    <scope>NUCLEOTIDE SEQUENCE [LARGE SCALE GENOMIC DNA]</scope>
    <source>
        <strain evidence="2 3">CBS 142.35</strain>
    </source>
</reference>
<protein>
    <recommendedName>
        <fullName evidence="1">Acyl-CoA thioesterase-like C-terminal domain-containing protein</fullName>
    </recommendedName>
</protein>
<evidence type="ECO:0000259" key="1">
    <source>
        <dbReference type="Pfam" id="PF20789"/>
    </source>
</evidence>
<dbReference type="InterPro" id="IPR049450">
    <property type="entry name" value="ACOT8-like_C"/>
</dbReference>
<evidence type="ECO:0000313" key="2">
    <source>
        <dbReference type="EMBL" id="KAG2219567.1"/>
    </source>
</evidence>
<accession>A0A8H7S0I5</accession>
<dbReference type="AlphaFoldDB" id="A0A8H7S0I5"/>
<sequence length="248" mass="27816">MTGYLNGIMMDAVFQHTPGQRMVAFNAFFFKLSVVGPCLIELVNLKTSNTGYCVFQVALKQLSTPAPFTTLDAYNPSAYVTKLHTIITTTSRPDGFSFAPLIENDPGLPNFNTQMKPSKMISLAGGVKTLKIFENLDQQQKGELWHAFEWPNGEPIDAKSIGCFADIATIPRPFIQKGVEYARASLQFEVTYRVPPSKPTQRVFLKITMRNIVDGIMDADGWLYDQDGYLLGTARHHISLMEKRKQKL</sequence>